<dbReference type="EMBL" id="HBHW01019416">
    <property type="protein sequence ID" value="CAE0047028.1"/>
    <property type="molecule type" value="Transcribed_RNA"/>
</dbReference>
<protein>
    <submittedName>
        <fullName evidence="1">Uncharacterized protein</fullName>
    </submittedName>
</protein>
<name>A0A7S2ZQG5_9RHOD</name>
<gene>
    <name evidence="1" type="ORF">RMAR00112_LOCUS15007</name>
</gene>
<proteinExistence type="predicted"/>
<evidence type="ECO:0000313" key="1">
    <source>
        <dbReference type="EMBL" id="CAE0047028.1"/>
    </source>
</evidence>
<accession>A0A7S2ZQG5</accession>
<dbReference type="AlphaFoldDB" id="A0A7S2ZQG5"/>
<sequence length="100" mass="11378">MFLCMNMDSGLSTARSIRLQTGLQSFHTQRCIHVAFLHAFLRQTTLQIPLSRKPVPKSANFRVLQALRDQEIPCGQMGEARIDLLQRRTEATTAASHWAR</sequence>
<organism evidence="1">
    <name type="scientific">Rhodosorus marinus</name>
    <dbReference type="NCBI Taxonomy" id="101924"/>
    <lineage>
        <taxon>Eukaryota</taxon>
        <taxon>Rhodophyta</taxon>
        <taxon>Stylonematophyceae</taxon>
        <taxon>Stylonematales</taxon>
        <taxon>Stylonemataceae</taxon>
        <taxon>Rhodosorus</taxon>
    </lineage>
</organism>
<reference evidence="1" key="1">
    <citation type="submission" date="2021-01" db="EMBL/GenBank/DDBJ databases">
        <authorList>
            <person name="Corre E."/>
            <person name="Pelletier E."/>
            <person name="Niang G."/>
            <person name="Scheremetjew M."/>
            <person name="Finn R."/>
            <person name="Kale V."/>
            <person name="Holt S."/>
            <person name="Cochrane G."/>
            <person name="Meng A."/>
            <person name="Brown T."/>
            <person name="Cohen L."/>
        </authorList>
    </citation>
    <scope>NUCLEOTIDE SEQUENCE</scope>
    <source>
        <strain evidence="1">CCMP 769</strain>
    </source>
</reference>